<reference evidence="2 3" key="1">
    <citation type="submission" date="2023-10" db="EMBL/GenBank/DDBJ databases">
        <title>Rubellicoccus peritrichatus gen. nov., sp. nov., isolated from an algae of coral reef tank.</title>
        <authorList>
            <person name="Luo J."/>
        </authorList>
    </citation>
    <scope>NUCLEOTIDE SEQUENCE [LARGE SCALE GENOMIC DNA]</scope>
    <source>
        <strain evidence="2 3">CR14</strain>
    </source>
</reference>
<gene>
    <name evidence="2" type="ORF">RZN69_11580</name>
</gene>
<protein>
    <submittedName>
        <fullName evidence="2">VOC family protein</fullName>
    </submittedName>
</protein>
<dbReference type="AlphaFoldDB" id="A0AAQ3LDJ2"/>
<keyword evidence="3" id="KW-1185">Reference proteome</keyword>
<dbReference type="PROSITE" id="PS51819">
    <property type="entry name" value="VOC"/>
    <property type="match status" value="1"/>
</dbReference>
<dbReference type="PANTHER" id="PTHR33993:SF14">
    <property type="entry name" value="GB|AAF24581.1"/>
    <property type="match status" value="1"/>
</dbReference>
<proteinExistence type="predicted"/>
<dbReference type="InterPro" id="IPR037523">
    <property type="entry name" value="VOC_core"/>
</dbReference>
<dbReference type="Pfam" id="PF00903">
    <property type="entry name" value="Glyoxalase"/>
    <property type="match status" value="1"/>
</dbReference>
<sequence>MSTETTQEHDTTPGVMAWNELVTRDKGTSVDFYSKLFGWTTEDMELPGGNTYTMFKVGDRPVAGCVVPPGDEEAPQMWLSYVNVADIDESVKAAKSLGGAIVKERVDIPMGSFAIVADPQGGIFAFWQPSDDCAS</sequence>
<dbReference type="Proteomes" id="UP001304300">
    <property type="component" value="Chromosome"/>
</dbReference>
<organism evidence="2 3">
    <name type="scientific">Rubellicoccus peritrichatus</name>
    <dbReference type="NCBI Taxonomy" id="3080537"/>
    <lineage>
        <taxon>Bacteria</taxon>
        <taxon>Pseudomonadati</taxon>
        <taxon>Verrucomicrobiota</taxon>
        <taxon>Opitutia</taxon>
        <taxon>Puniceicoccales</taxon>
        <taxon>Cerasicoccaceae</taxon>
        <taxon>Rubellicoccus</taxon>
    </lineage>
</organism>
<dbReference type="CDD" id="cd07247">
    <property type="entry name" value="SgaA_N_like"/>
    <property type="match status" value="1"/>
</dbReference>
<accession>A0AAQ3LDJ2</accession>
<dbReference type="EMBL" id="CP136920">
    <property type="protein sequence ID" value="WOO43730.1"/>
    <property type="molecule type" value="Genomic_DNA"/>
</dbReference>
<dbReference type="Gene3D" id="3.10.180.10">
    <property type="entry name" value="2,3-Dihydroxybiphenyl 1,2-Dioxygenase, domain 1"/>
    <property type="match status" value="1"/>
</dbReference>
<evidence type="ECO:0000313" key="3">
    <source>
        <dbReference type="Proteomes" id="UP001304300"/>
    </source>
</evidence>
<dbReference type="InterPro" id="IPR004360">
    <property type="entry name" value="Glyas_Fos-R_dOase_dom"/>
</dbReference>
<feature type="domain" description="VOC" evidence="1">
    <location>
        <begin position="15"/>
        <end position="129"/>
    </location>
</feature>
<dbReference type="SUPFAM" id="SSF54593">
    <property type="entry name" value="Glyoxalase/Bleomycin resistance protein/Dihydroxybiphenyl dioxygenase"/>
    <property type="match status" value="1"/>
</dbReference>
<evidence type="ECO:0000313" key="2">
    <source>
        <dbReference type="EMBL" id="WOO43730.1"/>
    </source>
</evidence>
<evidence type="ECO:0000259" key="1">
    <source>
        <dbReference type="PROSITE" id="PS51819"/>
    </source>
</evidence>
<dbReference type="KEGG" id="puo:RZN69_11580"/>
<dbReference type="InterPro" id="IPR052164">
    <property type="entry name" value="Anthracycline_SecMetBiosynth"/>
</dbReference>
<dbReference type="InterPro" id="IPR029068">
    <property type="entry name" value="Glyas_Bleomycin-R_OHBP_Dase"/>
</dbReference>
<dbReference type="PANTHER" id="PTHR33993">
    <property type="entry name" value="GLYOXALASE-RELATED"/>
    <property type="match status" value="1"/>
</dbReference>
<name>A0AAQ3LDJ2_9BACT</name>
<dbReference type="RefSeq" id="WP_317836328.1">
    <property type="nucleotide sequence ID" value="NZ_CP136920.1"/>
</dbReference>